<dbReference type="PaxDb" id="273116-14325106"/>
<evidence type="ECO:0000313" key="2">
    <source>
        <dbReference type="Proteomes" id="UP000001017"/>
    </source>
</evidence>
<gene>
    <name evidence="1" type="ORF">TVG0907198</name>
</gene>
<sequence length="69" mass="7676">MHGTICGNVFPLHVSIQENAYNSGSVKKCYHAHVTSLELMVTLGNMDEVTKEASMETIDTISMARIQEY</sequence>
<name>Q97AC1_THEVO</name>
<organism evidence="1 2">
    <name type="scientific">Thermoplasma volcanium (strain ATCC 51530 / DSM 4299 / JCM 9571 / NBRC 15438 / GSS1)</name>
    <dbReference type="NCBI Taxonomy" id="273116"/>
    <lineage>
        <taxon>Archaea</taxon>
        <taxon>Methanobacteriati</taxon>
        <taxon>Thermoplasmatota</taxon>
        <taxon>Thermoplasmata</taxon>
        <taxon>Thermoplasmatales</taxon>
        <taxon>Thermoplasmataceae</taxon>
        <taxon>Thermoplasma</taxon>
    </lineage>
</organism>
<reference evidence="1 2" key="2">
    <citation type="journal article" date="2000" name="Proc. Natl. Acad. Sci. U.S.A.">
        <title>Archaeal adaptation to higher temperatures revealed by genomic sequence of Thermoplasma volcanium.</title>
        <authorList>
            <person name="Kawashima T."/>
            <person name="Amano N."/>
            <person name="Koike H."/>
            <person name="Makino S."/>
            <person name="Higuchi S."/>
            <person name="Kawashima-Ohya Y."/>
            <person name="Watanabe K."/>
            <person name="Yamazaki M."/>
            <person name="Kanehori K."/>
            <person name="Kawamoto T."/>
            <person name="Nunoshiba T."/>
            <person name="Yamamoto Y."/>
            <person name="Aramaki H."/>
            <person name="Makino K."/>
            <person name="Suzuki M."/>
        </authorList>
    </citation>
    <scope>NUCLEOTIDE SEQUENCE [LARGE SCALE GENOMIC DNA]</scope>
    <source>
        <strain evidence="2">ATCC 51530 / DSM 4299 / JCM 9571 / NBRC 15438 / GSS1</strain>
    </source>
</reference>
<dbReference type="KEGG" id="tvo:TVG0907198"/>
<evidence type="ECO:0000313" key="1">
    <source>
        <dbReference type="EMBL" id="BAB60031.1"/>
    </source>
</evidence>
<dbReference type="EMBL" id="BA000011">
    <property type="protein sequence ID" value="BAB60031.1"/>
    <property type="molecule type" value="Genomic_DNA"/>
</dbReference>
<dbReference type="Proteomes" id="UP000001017">
    <property type="component" value="Chromosome"/>
</dbReference>
<dbReference type="AlphaFoldDB" id="Q97AC1"/>
<protein>
    <submittedName>
        <fullName evidence="1">TVG0907198 protein</fullName>
    </submittedName>
</protein>
<accession>Q97AC1</accession>
<keyword evidence="2" id="KW-1185">Reference proteome</keyword>
<reference evidence="1 2" key="1">
    <citation type="journal article" date="1999" name="Proc. Jpn. Acad.">
        <title>Determination of the complete genomic DNA sequence of Thermoplasma volvanium GSS1.</title>
        <authorList>
            <person name="Kawashima T."/>
            <person name="Yamamoto Y."/>
            <person name="Aramaki H."/>
            <person name="Nunoshiba T."/>
            <person name="Kawamoto T."/>
            <person name="Watanabe K."/>
            <person name="Yamazaki M."/>
            <person name="Kanehori K."/>
            <person name="Amano N."/>
            <person name="Ohya Y."/>
            <person name="Makino K."/>
            <person name="Suzuki M."/>
        </authorList>
    </citation>
    <scope>NUCLEOTIDE SEQUENCE [LARGE SCALE GENOMIC DNA]</scope>
    <source>
        <strain evidence="2">ATCC 51530 / DSM 4299 / JCM 9571 / NBRC 15438 / GSS1</strain>
    </source>
</reference>
<dbReference type="HOGENOM" id="CLU_2766326_0_0_2"/>
<proteinExistence type="predicted"/>